<dbReference type="InterPro" id="IPR001680">
    <property type="entry name" value="WD40_rpt"/>
</dbReference>
<dbReference type="PROSITE" id="PS50294">
    <property type="entry name" value="WD_REPEATS_REGION"/>
    <property type="match status" value="1"/>
</dbReference>
<dbReference type="InterPro" id="IPR019775">
    <property type="entry name" value="WD40_repeat_CS"/>
</dbReference>
<dbReference type="AlphaFoldDB" id="A0A6G0YQ35"/>
<keyword evidence="2" id="KW-0698">rRNA processing</keyword>
<dbReference type="EMBL" id="VUJU01002946">
    <property type="protein sequence ID" value="KAF0759586.1"/>
    <property type="molecule type" value="Genomic_DNA"/>
</dbReference>
<dbReference type="Gene3D" id="2.130.10.10">
    <property type="entry name" value="YVTN repeat-like/Quinoprotein amine dehydrogenase"/>
    <property type="match status" value="1"/>
</dbReference>
<dbReference type="PROSITE" id="PS50082">
    <property type="entry name" value="WD_REPEATS_2"/>
    <property type="match status" value="1"/>
</dbReference>
<feature type="repeat" description="WD" evidence="6">
    <location>
        <begin position="248"/>
        <end position="282"/>
    </location>
</feature>
<keyword evidence="5" id="KW-0539">Nucleus</keyword>
<evidence type="ECO:0000256" key="4">
    <source>
        <dbReference type="ARBA" id="ARBA00022737"/>
    </source>
</evidence>
<dbReference type="FunFam" id="2.130.10.10:FF:000378">
    <property type="entry name" value="U3 small nucleolar RNA-associated protein 7"/>
    <property type="match status" value="1"/>
</dbReference>
<dbReference type="InterPro" id="IPR036322">
    <property type="entry name" value="WD40_repeat_dom_sf"/>
</dbReference>
<comment type="caution">
    <text evidence="8">The sequence shown here is derived from an EMBL/GenBank/DDBJ whole genome shotgun (WGS) entry which is preliminary data.</text>
</comment>
<dbReference type="SMART" id="SM00320">
    <property type="entry name" value="WD40"/>
    <property type="match status" value="3"/>
</dbReference>
<dbReference type="GO" id="GO:0030686">
    <property type="term" value="C:90S preribosome"/>
    <property type="evidence" value="ECO:0007669"/>
    <property type="project" value="TreeGrafter"/>
</dbReference>
<keyword evidence="4" id="KW-0677">Repeat</keyword>
<dbReference type="OrthoDB" id="10251154at2759"/>
<accession>A0A6G0YQ35</accession>
<dbReference type="Pfam" id="PF00400">
    <property type="entry name" value="WD40"/>
    <property type="match status" value="1"/>
</dbReference>
<dbReference type="GO" id="GO:0032040">
    <property type="term" value="C:small-subunit processome"/>
    <property type="evidence" value="ECO:0007669"/>
    <property type="project" value="TreeGrafter"/>
</dbReference>
<evidence type="ECO:0000256" key="5">
    <source>
        <dbReference type="ARBA" id="ARBA00023242"/>
    </source>
</evidence>
<dbReference type="GO" id="GO:0000462">
    <property type="term" value="P:maturation of SSU-rRNA from tricistronic rRNA transcript (SSU-rRNA, 5.8S rRNA, LSU-rRNA)"/>
    <property type="evidence" value="ECO:0007669"/>
    <property type="project" value="TreeGrafter"/>
</dbReference>
<dbReference type="PANTHER" id="PTHR14085">
    <property type="entry name" value="WD-REPEAT PROTEIN BING4"/>
    <property type="match status" value="1"/>
</dbReference>
<dbReference type="InterPro" id="IPR040315">
    <property type="entry name" value="WDR46/Utp7"/>
</dbReference>
<dbReference type="Proteomes" id="UP000478052">
    <property type="component" value="Unassembled WGS sequence"/>
</dbReference>
<evidence type="ECO:0000256" key="1">
    <source>
        <dbReference type="ARBA" id="ARBA00004604"/>
    </source>
</evidence>
<dbReference type="PANTHER" id="PTHR14085:SF3">
    <property type="entry name" value="WD REPEAT-CONTAINING PROTEIN 46"/>
    <property type="match status" value="1"/>
</dbReference>
<evidence type="ECO:0000256" key="6">
    <source>
        <dbReference type="PROSITE-ProRule" id="PRU00221"/>
    </source>
</evidence>
<reference evidence="8 9" key="1">
    <citation type="submission" date="2019-08" db="EMBL/GenBank/DDBJ databases">
        <title>Whole genome of Aphis craccivora.</title>
        <authorList>
            <person name="Voronova N.V."/>
            <person name="Shulinski R.S."/>
            <person name="Bandarenka Y.V."/>
            <person name="Zhorov D.G."/>
            <person name="Warner D."/>
        </authorList>
    </citation>
    <scope>NUCLEOTIDE SEQUENCE [LARGE SCALE GENOMIC DNA]</scope>
    <source>
        <strain evidence="8">180601</strain>
        <tissue evidence="8">Whole Body</tissue>
    </source>
</reference>
<gene>
    <name evidence="8" type="ORF">FWK35_00008743</name>
</gene>
<sequence>MGYTWAPGGQLQSAKIKTMGKVHQSRIINETKNKLAAKISEAANVLLPENSGYIIAEPGEKTTKITQTQLSNSVDVTSAKKHFDLQLDFGPYDIDYSLNGRQLLIGGRKGHVAAMDWITKHLMCEINVMEEVYDVKWLHNENLFSVAQKKWVYMYDNQGVEVHCLKNLNNVLHQEFLPYHFLLSTASEEGFLSWLDVSMGKLITQFNAKMGRLSLMTQNPNNALICLGHTKGVVSMWSPNLREPVAKILCHGNMITSLAVNSNGIYMATSGMDRSIKVWDVRRLKGPLQDYKVRTSPRSMVFSQTGCLAVAINNVVDVYEECCTKTIQHAYLRHNIARTINNLAFCPFEDVLGAGHDGGFSSLLVPGSGEPNFDALERNPFQTKKQRKEAEVKMLLEKIPADMITLESTVDEVDIDTFQTKLTARNSLQTVKPLKINIKVRNKIKKKTLANPSKIKEKILEEKTKEFVRALNARPKDEIDDGKSTVSKRFGVLDRFQNKRNKKK</sequence>
<dbReference type="PROSITE" id="PS00678">
    <property type="entry name" value="WD_REPEATS_1"/>
    <property type="match status" value="1"/>
</dbReference>
<feature type="domain" description="BING4 C-terminal" evidence="7">
    <location>
        <begin position="330"/>
        <end position="408"/>
    </location>
</feature>
<name>A0A6G0YQ35_APHCR</name>
<protein>
    <submittedName>
        <fullName evidence="8">WD repeat-containing protein 46</fullName>
    </submittedName>
</protein>
<evidence type="ECO:0000313" key="9">
    <source>
        <dbReference type="Proteomes" id="UP000478052"/>
    </source>
</evidence>
<keyword evidence="3 6" id="KW-0853">WD repeat</keyword>
<keyword evidence="9" id="KW-1185">Reference proteome</keyword>
<evidence type="ECO:0000259" key="7">
    <source>
        <dbReference type="SMART" id="SM01033"/>
    </source>
</evidence>
<dbReference type="InterPro" id="IPR012952">
    <property type="entry name" value="BING4_C_dom"/>
</dbReference>
<evidence type="ECO:0000256" key="2">
    <source>
        <dbReference type="ARBA" id="ARBA00022552"/>
    </source>
</evidence>
<evidence type="ECO:0000256" key="3">
    <source>
        <dbReference type="ARBA" id="ARBA00022574"/>
    </source>
</evidence>
<dbReference type="SMART" id="SM01033">
    <property type="entry name" value="BING4CT"/>
    <property type="match status" value="1"/>
</dbReference>
<dbReference type="SUPFAM" id="SSF50978">
    <property type="entry name" value="WD40 repeat-like"/>
    <property type="match status" value="1"/>
</dbReference>
<organism evidence="8 9">
    <name type="scientific">Aphis craccivora</name>
    <name type="common">Cowpea aphid</name>
    <dbReference type="NCBI Taxonomy" id="307492"/>
    <lineage>
        <taxon>Eukaryota</taxon>
        <taxon>Metazoa</taxon>
        <taxon>Ecdysozoa</taxon>
        <taxon>Arthropoda</taxon>
        <taxon>Hexapoda</taxon>
        <taxon>Insecta</taxon>
        <taxon>Pterygota</taxon>
        <taxon>Neoptera</taxon>
        <taxon>Paraneoptera</taxon>
        <taxon>Hemiptera</taxon>
        <taxon>Sternorrhyncha</taxon>
        <taxon>Aphidomorpha</taxon>
        <taxon>Aphidoidea</taxon>
        <taxon>Aphididae</taxon>
        <taxon>Aphidini</taxon>
        <taxon>Aphis</taxon>
        <taxon>Aphis</taxon>
    </lineage>
</organism>
<comment type="subcellular location">
    <subcellularLocation>
        <location evidence="1">Nucleus</location>
        <location evidence="1">Nucleolus</location>
    </subcellularLocation>
</comment>
<proteinExistence type="predicted"/>
<evidence type="ECO:0000313" key="8">
    <source>
        <dbReference type="EMBL" id="KAF0759586.1"/>
    </source>
</evidence>
<dbReference type="Pfam" id="PF08149">
    <property type="entry name" value="BING4CT"/>
    <property type="match status" value="1"/>
</dbReference>
<dbReference type="InterPro" id="IPR015943">
    <property type="entry name" value="WD40/YVTN_repeat-like_dom_sf"/>
</dbReference>